<keyword evidence="2" id="KW-1185">Reference proteome</keyword>
<sequence length="225" mass="25728">MDSEDIVNQVLEEIKQSITMISETFNKDKDENSSIYNFSISSLLEYCEIHIVDELPSIPLYSNEEICMIPCQELNNENYENDCNNPSSVILMSSLTSDSIDSSSTDTYIAPFITQEDYESTSAGSCISDDSDIENIVHDESINIHSSTIPNRNFNEGELLSSQRCINIFKRSFMELANQHDSTNISNTNNCRCNNYKLLKYDHNYNCINNNTENISNCYFYPELD</sequence>
<name>A0A1J4MQQ5_9CRYT</name>
<evidence type="ECO:0000313" key="1">
    <source>
        <dbReference type="EMBL" id="OII76383.1"/>
    </source>
</evidence>
<comment type="caution">
    <text evidence="1">The sequence shown here is derived from an EMBL/GenBank/DDBJ whole genome shotgun (WGS) entry which is preliminary data.</text>
</comment>
<dbReference type="Proteomes" id="UP000186804">
    <property type="component" value="Unassembled WGS sequence"/>
</dbReference>
<dbReference type="OrthoDB" id="340998at2759"/>
<dbReference type="AlphaFoldDB" id="A0A1J4MQQ5"/>
<dbReference type="EMBL" id="LRBS01000067">
    <property type="protein sequence ID" value="OII76383.1"/>
    <property type="molecule type" value="Genomic_DNA"/>
</dbReference>
<accession>A0A1J4MQQ5</accession>
<gene>
    <name evidence="1" type="ORF">cand_027060</name>
</gene>
<dbReference type="GeneID" id="92366890"/>
<reference evidence="1 2" key="1">
    <citation type="submission" date="2016-10" db="EMBL/GenBank/DDBJ databases">
        <title>Reductive evolution of mitochondrial metabolism and differential evolution of invasion-related proteins in Cryptosporidium.</title>
        <authorList>
            <person name="Liu S."/>
            <person name="Roellig D.M."/>
            <person name="Guo Y."/>
            <person name="Li N."/>
            <person name="Frace M.A."/>
            <person name="Tang K."/>
            <person name="Zhang L."/>
            <person name="Feng Y."/>
            <person name="Xiao L."/>
        </authorList>
    </citation>
    <scope>NUCLEOTIDE SEQUENCE [LARGE SCALE GENOMIC DNA]</scope>
    <source>
        <strain evidence="1">30847</strain>
    </source>
</reference>
<evidence type="ECO:0000313" key="2">
    <source>
        <dbReference type="Proteomes" id="UP000186804"/>
    </source>
</evidence>
<dbReference type="VEuPathDB" id="CryptoDB:cand_027060"/>
<organism evidence="1 2">
    <name type="scientific">Cryptosporidium andersoni</name>
    <dbReference type="NCBI Taxonomy" id="117008"/>
    <lineage>
        <taxon>Eukaryota</taxon>
        <taxon>Sar</taxon>
        <taxon>Alveolata</taxon>
        <taxon>Apicomplexa</taxon>
        <taxon>Conoidasida</taxon>
        <taxon>Coccidia</taxon>
        <taxon>Eucoccidiorida</taxon>
        <taxon>Eimeriorina</taxon>
        <taxon>Cryptosporidiidae</taxon>
        <taxon>Cryptosporidium</taxon>
    </lineage>
</organism>
<proteinExistence type="predicted"/>
<protein>
    <submittedName>
        <fullName evidence="1">Uncharacterized protein</fullName>
    </submittedName>
</protein>
<dbReference type="RefSeq" id="XP_067068229.1">
    <property type="nucleotide sequence ID" value="XM_067212934.1"/>
</dbReference>